<gene>
    <name evidence="4" type="ORF">EZS28_018240</name>
</gene>
<dbReference type="Pfam" id="PF00454">
    <property type="entry name" value="PI3_PI4_kinase"/>
    <property type="match status" value="1"/>
</dbReference>
<dbReference type="EMBL" id="SNRW01004894">
    <property type="protein sequence ID" value="KAA6386232.1"/>
    <property type="molecule type" value="Genomic_DNA"/>
</dbReference>
<dbReference type="InterPro" id="IPR000403">
    <property type="entry name" value="PI3/4_kinase_cat_dom"/>
</dbReference>
<evidence type="ECO:0000259" key="3">
    <source>
        <dbReference type="PROSITE" id="PS50290"/>
    </source>
</evidence>
<accession>A0A5J4VUP1</accession>
<dbReference type="GO" id="GO:0048015">
    <property type="term" value="P:phosphatidylinositol-mediated signaling"/>
    <property type="evidence" value="ECO:0007669"/>
    <property type="project" value="TreeGrafter"/>
</dbReference>
<feature type="domain" description="PI3K/PI4K catalytic" evidence="3">
    <location>
        <begin position="1"/>
        <end position="195"/>
    </location>
</feature>
<dbReference type="GO" id="GO:0016020">
    <property type="term" value="C:membrane"/>
    <property type="evidence" value="ECO:0007669"/>
    <property type="project" value="TreeGrafter"/>
</dbReference>
<dbReference type="GO" id="GO:0046854">
    <property type="term" value="P:phosphatidylinositol phosphate biosynthetic process"/>
    <property type="evidence" value="ECO:0007669"/>
    <property type="project" value="InterPro"/>
</dbReference>
<dbReference type="Proteomes" id="UP000324800">
    <property type="component" value="Unassembled WGS sequence"/>
</dbReference>
<dbReference type="InterPro" id="IPR036940">
    <property type="entry name" value="PI3/4_kinase_cat_sf"/>
</dbReference>
<dbReference type="PANTHER" id="PTHR10048">
    <property type="entry name" value="PHOSPHATIDYLINOSITOL KINASE"/>
    <property type="match status" value="1"/>
</dbReference>
<dbReference type="AlphaFoldDB" id="A0A5J4VUP1"/>
<keyword evidence="2" id="KW-0418">Kinase</keyword>
<proteinExistence type="predicted"/>
<dbReference type="PROSITE" id="PS50290">
    <property type="entry name" value="PI3_4_KINASE_3"/>
    <property type="match status" value="1"/>
</dbReference>
<dbReference type="GO" id="GO:0052742">
    <property type="term" value="F:phosphatidylinositol kinase activity"/>
    <property type="evidence" value="ECO:0007669"/>
    <property type="project" value="TreeGrafter"/>
</dbReference>
<evidence type="ECO:0000313" key="5">
    <source>
        <dbReference type="Proteomes" id="UP000324800"/>
    </source>
</evidence>
<comment type="caution">
    <text evidence="4">The sequence shown here is derived from an EMBL/GenBank/DDBJ whole genome shotgun (WGS) entry which is preliminary data.</text>
</comment>
<protein>
    <recommendedName>
        <fullName evidence="3">PI3K/PI4K catalytic domain-containing protein</fullName>
    </recommendedName>
</protein>
<reference evidence="4 5" key="1">
    <citation type="submission" date="2019-03" db="EMBL/GenBank/DDBJ databases">
        <title>Single cell metagenomics reveals metabolic interactions within the superorganism composed of flagellate Streblomastix strix and complex community of Bacteroidetes bacteria on its surface.</title>
        <authorList>
            <person name="Treitli S.C."/>
            <person name="Kolisko M."/>
            <person name="Husnik F."/>
            <person name="Keeling P."/>
            <person name="Hampl V."/>
        </authorList>
    </citation>
    <scope>NUCLEOTIDE SEQUENCE [LARGE SCALE GENOMIC DNA]</scope>
    <source>
        <strain evidence="4">ST1C</strain>
    </source>
</reference>
<dbReference type="InterPro" id="IPR011009">
    <property type="entry name" value="Kinase-like_dom_sf"/>
</dbReference>
<evidence type="ECO:0000256" key="2">
    <source>
        <dbReference type="ARBA" id="ARBA00022777"/>
    </source>
</evidence>
<evidence type="ECO:0000256" key="1">
    <source>
        <dbReference type="ARBA" id="ARBA00022679"/>
    </source>
</evidence>
<dbReference type="GO" id="GO:0005737">
    <property type="term" value="C:cytoplasm"/>
    <property type="evidence" value="ECO:0007669"/>
    <property type="project" value="TreeGrafter"/>
</dbReference>
<organism evidence="4 5">
    <name type="scientific">Streblomastix strix</name>
    <dbReference type="NCBI Taxonomy" id="222440"/>
    <lineage>
        <taxon>Eukaryota</taxon>
        <taxon>Metamonada</taxon>
        <taxon>Preaxostyla</taxon>
        <taxon>Oxymonadida</taxon>
        <taxon>Streblomastigidae</taxon>
        <taxon>Streblomastix</taxon>
    </lineage>
</organism>
<evidence type="ECO:0000313" key="4">
    <source>
        <dbReference type="EMBL" id="KAA6386232.1"/>
    </source>
</evidence>
<keyword evidence="1" id="KW-0808">Transferase</keyword>
<sequence>MMEFVDNTCTFDNGIVPQKDTKEYEMFMQTLTKSVAANAFFIYLFGIADRHNDNILFKINPATHHLTGQILHIDFGFILGQRVGMKFEDPTLGIKRNIVDLFKDNQAYKQLLSMLTQFIFIFRKQIDTLFVILNTAQEVISQEIKAKFGQGGGNQAPNDVMLTQWLAERLSPEIADSDLDLKAQQLVQQNREKLFGDWLNDLFHHLAN</sequence>
<dbReference type="InterPro" id="IPR015433">
    <property type="entry name" value="PI3/4_kinase"/>
</dbReference>
<name>A0A5J4VUP1_9EUKA</name>
<dbReference type="SUPFAM" id="SSF56112">
    <property type="entry name" value="Protein kinase-like (PK-like)"/>
    <property type="match status" value="1"/>
</dbReference>
<dbReference type="Gene3D" id="1.10.1070.11">
    <property type="entry name" value="Phosphatidylinositol 3-/4-kinase, catalytic domain"/>
    <property type="match status" value="1"/>
</dbReference>